<dbReference type="EMBL" id="CVRI01000059">
    <property type="protein sequence ID" value="CRL03795.1"/>
    <property type="molecule type" value="Genomic_DNA"/>
</dbReference>
<dbReference type="AlphaFoldDB" id="A0A1J1IU55"/>
<evidence type="ECO:0000313" key="4">
    <source>
        <dbReference type="Proteomes" id="UP000183832"/>
    </source>
</evidence>
<proteinExistence type="predicted"/>
<evidence type="ECO:0000313" key="3">
    <source>
        <dbReference type="EMBL" id="CRL03795.1"/>
    </source>
</evidence>
<sequence length="138" mass="16551">MKLQLIFLTLFVVAALGYRDDNDNENRINRRGQGRGYRWRRRYDNQIAANAEDAELEDAISQEDESTTERYQRRKWRGRGENRRNQFKHNSDWHKRHEDELILIINGYLLKELIFLMTTLEQSSKLFLTPLAALLIRI</sequence>
<evidence type="ECO:0000256" key="1">
    <source>
        <dbReference type="SAM" id="MobiDB-lite"/>
    </source>
</evidence>
<keyword evidence="4" id="KW-1185">Reference proteome</keyword>
<gene>
    <name evidence="3" type="ORF">CLUMA_CG016968</name>
</gene>
<keyword evidence="2" id="KW-0732">Signal</keyword>
<feature type="region of interest" description="Disordered" evidence="1">
    <location>
        <begin position="58"/>
        <end position="77"/>
    </location>
</feature>
<protein>
    <submittedName>
        <fullName evidence="3">CLUMA_CG016968, isoform A</fullName>
    </submittedName>
</protein>
<name>A0A1J1IU55_9DIPT</name>
<evidence type="ECO:0000256" key="2">
    <source>
        <dbReference type="SAM" id="SignalP"/>
    </source>
</evidence>
<organism evidence="3 4">
    <name type="scientific">Clunio marinus</name>
    <dbReference type="NCBI Taxonomy" id="568069"/>
    <lineage>
        <taxon>Eukaryota</taxon>
        <taxon>Metazoa</taxon>
        <taxon>Ecdysozoa</taxon>
        <taxon>Arthropoda</taxon>
        <taxon>Hexapoda</taxon>
        <taxon>Insecta</taxon>
        <taxon>Pterygota</taxon>
        <taxon>Neoptera</taxon>
        <taxon>Endopterygota</taxon>
        <taxon>Diptera</taxon>
        <taxon>Nematocera</taxon>
        <taxon>Chironomoidea</taxon>
        <taxon>Chironomidae</taxon>
        <taxon>Clunio</taxon>
    </lineage>
</organism>
<reference evidence="3 4" key="1">
    <citation type="submission" date="2015-04" db="EMBL/GenBank/DDBJ databases">
        <authorList>
            <person name="Syromyatnikov M.Y."/>
            <person name="Popov V.N."/>
        </authorList>
    </citation>
    <scope>NUCLEOTIDE SEQUENCE [LARGE SCALE GENOMIC DNA]</scope>
</reference>
<feature type="signal peptide" evidence="2">
    <location>
        <begin position="1"/>
        <end position="17"/>
    </location>
</feature>
<feature type="chain" id="PRO_5012430243" evidence="2">
    <location>
        <begin position="18"/>
        <end position="138"/>
    </location>
</feature>
<accession>A0A1J1IU55</accession>
<dbReference type="Proteomes" id="UP000183832">
    <property type="component" value="Unassembled WGS sequence"/>
</dbReference>